<feature type="compositionally biased region" description="Low complexity" evidence="1">
    <location>
        <begin position="189"/>
        <end position="202"/>
    </location>
</feature>
<feature type="compositionally biased region" description="Polar residues" evidence="1">
    <location>
        <begin position="257"/>
        <end position="275"/>
    </location>
</feature>
<dbReference type="OrthoDB" id="2755464at2759"/>
<name>A0A9Q3CHF4_9BASI</name>
<protein>
    <recommendedName>
        <fullName evidence="4">Retrotransposon gag domain-containing protein</fullName>
    </recommendedName>
</protein>
<dbReference type="EMBL" id="AVOT02007085">
    <property type="protein sequence ID" value="MBW0483125.1"/>
    <property type="molecule type" value="Genomic_DNA"/>
</dbReference>
<feature type="compositionally biased region" description="Basic and acidic residues" evidence="1">
    <location>
        <begin position="211"/>
        <end position="238"/>
    </location>
</feature>
<evidence type="ECO:0008006" key="4">
    <source>
        <dbReference type="Google" id="ProtNLM"/>
    </source>
</evidence>
<feature type="compositionally biased region" description="Basic and acidic residues" evidence="1">
    <location>
        <begin position="173"/>
        <end position="188"/>
    </location>
</feature>
<sequence length="275" mass="31687">MKVPDCFDGTQPFKVKSFIQSCQLIFHNYKENFSEDRKKALYSTPFLIGRAAQFIEPYLSNLTNLDTAYFLNNWALLESQLFTLFGDTNEVRRAEAELYGLIMKEGGQVSLLISEFRSLASTIGHWGERTLINYFRKELAARILYQLASHPSSIDSLQDLMDVTLELDTRYHERQKEKNNHQEKKTEASKSSSYHQNSSSSSNKKKNFRVQKRDKPHSSLLNKDHKLMGSEKERRSKEGLCSYCGGKDSIETCFKRPQNQLTQPSGRFTSQGKPE</sequence>
<evidence type="ECO:0000313" key="3">
    <source>
        <dbReference type="Proteomes" id="UP000765509"/>
    </source>
</evidence>
<evidence type="ECO:0000313" key="2">
    <source>
        <dbReference type="EMBL" id="MBW0483125.1"/>
    </source>
</evidence>
<dbReference type="PANTHER" id="PTHR15503">
    <property type="entry name" value="LDOC1 RELATED"/>
    <property type="match status" value="1"/>
</dbReference>
<accession>A0A9Q3CHF4</accession>
<keyword evidence="3" id="KW-1185">Reference proteome</keyword>
<gene>
    <name evidence="2" type="ORF">O181_022840</name>
</gene>
<proteinExistence type="predicted"/>
<organism evidence="2 3">
    <name type="scientific">Austropuccinia psidii MF-1</name>
    <dbReference type="NCBI Taxonomy" id="1389203"/>
    <lineage>
        <taxon>Eukaryota</taxon>
        <taxon>Fungi</taxon>
        <taxon>Dikarya</taxon>
        <taxon>Basidiomycota</taxon>
        <taxon>Pucciniomycotina</taxon>
        <taxon>Pucciniomycetes</taxon>
        <taxon>Pucciniales</taxon>
        <taxon>Sphaerophragmiaceae</taxon>
        <taxon>Austropuccinia</taxon>
    </lineage>
</organism>
<comment type="caution">
    <text evidence="2">The sequence shown here is derived from an EMBL/GenBank/DDBJ whole genome shotgun (WGS) entry which is preliminary data.</text>
</comment>
<dbReference type="AlphaFoldDB" id="A0A9Q3CHF4"/>
<dbReference type="PANTHER" id="PTHR15503:SF22">
    <property type="entry name" value="TRANSPOSON TY3-I GAG POLYPROTEIN"/>
    <property type="match status" value="1"/>
</dbReference>
<dbReference type="InterPro" id="IPR032567">
    <property type="entry name" value="RTL1-rel"/>
</dbReference>
<reference evidence="2" key="1">
    <citation type="submission" date="2021-03" db="EMBL/GenBank/DDBJ databases">
        <title>Draft genome sequence of rust myrtle Austropuccinia psidii MF-1, a brazilian biotype.</title>
        <authorList>
            <person name="Quecine M.C."/>
            <person name="Pachon D.M.R."/>
            <person name="Bonatelli M.L."/>
            <person name="Correr F.H."/>
            <person name="Franceschini L.M."/>
            <person name="Leite T.F."/>
            <person name="Margarido G.R.A."/>
            <person name="Almeida C.A."/>
            <person name="Ferrarezi J.A."/>
            <person name="Labate C.A."/>
        </authorList>
    </citation>
    <scope>NUCLEOTIDE SEQUENCE</scope>
    <source>
        <strain evidence="2">MF-1</strain>
    </source>
</reference>
<dbReference type="Proteomes" id="UP000765509">
    <property type="component" value="Unassembled WGS sequence"/>
</dbReference>
<feature type="region of interest" description="Disordered" evidence="1">
    <location>
        <begin position="173"/>
        <end position="275"/>
    </location>
</feature>
<evidence type="ECO:0000256" key="1">
    <source>
        <dbReference type="SAM" id="MobiDB-lite"/>
    </source>
</evidence>